<dbReference type="AlphaFoldDB" id="A0A437JS02"/>
<dbReference type="EMBL" id="SACT01000007">
    <property type="protein sequence ID" value="RVT49659.1"/>
    <property type="molecule type" value="Genomic_DNA"/>
</dbReference>
<sequence>MPLFISPRVREKLKTKHNVTEAQVVQCFANRCGGDLLDRRPQHQTNPPTRWFISETDYGIKLKVCFVYDPTTKLVEIKSAFPPNEDEIAIYKKRFG</sequence>
<evidence type="ECO:0000313" key="2">
    <source>
        <dbReference type="Proteomes" id="UP000288178"/>
    </source>
</evidence>
<keyword evidence="2" id="KW-1185">Reference proteome</keyword>
<name>A0A437JS02_9BURK</name>
<accession>A0A437JS02</accession>
<protein>
    <submittedName>
        <fullName evidence="1">ADP-ribosyl-(Dinitrogen reductase) hydrolase</fullName>
    </submittedName>
</protein>
<comment type="caution">
    <text evidence="1">The sequence shown here is derived from an EMBL/GenBank/DDBJ whole genome shotgun (WGS) entry which is preliminary data.</text>
</comment>
<organism evidence="1 2">
    <name type="scientific">Rubrivivax albus</name>
    <dbReference type="NCBI Taxonomy" id="2499835"/>
    <lineage>
        <taxon>Bacteria</taxon>
        <taxon>Pseudomonadati</taxon>
        <taxon>Pseudomonadota</taxon>
        <taxon>Betaproteobacteria</taxon>
        <taxon>Burkholderiales</taxon>
        <taxon>Sphaerotilaceae</taxon>
        <taxon>Rubrivivax</taxon>
    </lineage>
</organism>
<dbReference type="RefSeq" id="WP_128199831.1">
    <property type="nucleotide sequence ID" value="NZ_SACT01000007.1"/>
</dbReference>
<reference evidence="1 2" key="1">
    <citation type="submission" date="2019-01" db="EMBL/GenBank/DDBJ databases">
        <authorList>
            <person name="Chen W.-M."/>
        </authorList>
    </citation>
    <scope>NUCLEOTIDE SEQUENCE [LARGE SCALE GENOMIC DNA]</scope>
    <source>
        <strain evidence="1 2">ICH-3</strain>
    </source>
</reference>
<keyword evidence="1" id="KW-0378">Hydrolase</keyword>
<dbReference type="GO" id="GO:0016787">
    <property type="term" value="F:hydrolase activity"/>
    <property type="evidence" value="ECO:0007669"/>
    <property type="project" value="UniProtKB-KW"/>
</dbReference>
<proteinExistence type="predicted"/>
<gene>
    <name evidence="1" type="ORF">ENE75_18610</name>
</gene>
<evidence type="ECO:0000313" key="1">
    <source>
        <dbReference type="EMBL" id="RVT49659.1"/>
    </source>
</evidence>
<dbReference type="OrthoDB" id="8779628at2"/>
<dbReference type="Proteomes" id="UP000288178">
    <property type="component" value="Unassembled WGS sequence"/>
</dbReference>